<evidence type="ECO:0000256" key="1">
    <source>
        <dbReference type="SAM" id="MobiDB-lite"/>
    </source>
</evidence>
<dbReference type="Proteomes" id="UP000612585">
    <property type="component" value="Unassembled WGS sequence"/>
</dbReference>
<dbReference type="GO" id="GO:0006355">
    <property type="term" value="P:regulation of DNA-templated transcription"/>
    <property type="evidence" value="ECO:0007669"/>
    <property type="project" value="InterPro"/>
</dbReference>
<evidence type="ECO:0008006" key="4">
    <source>
        <dbReference type="Google" id="ProtNLM"/>
    </source>
</evidence>
<evidence type="ECO:0000313" key="2">
    <source>
        <dbReference type="EMBL" id="GIJ56001.1"/>
    </source>
</evidence>
<dbReference type="InterPro" id="IPR013321">
    <property type="entry name" value="Arc_rbn_hlx_hlx"/>
</dbReference>
<protein>
    <recommendedName>
        <fullName evidence="4">Arc-like DNA binding domain-containing protein</fullName>
    </recommendedName>
</protein>
<dbReference type="EMBL" id="BOPG01000023">
    <property type="protein sequence ID" value="GIJ56001.1"/>
    <property type="molecule type" value="Genomic_DNA"/>
</dbReference>
<organism evidence="2 3">
    <name type="scientific">Virgisporangium aurantiacum</name>
    <dbReference type="NCBI Taxonomy" id="175570"/>
    <lineage>
        <taxon>Bacteria</taxon>
        <taxon>Bacillati</taxon>
        <taxon>Actinomycetota</taxon>
        <taxon>Actinomycetes</taxon>
        <taxon>Micromonosporales</taxon>
        <taxon>Micromonosporaceae</taxon>
        <taxon>Virgisporangium</taxon>
    </lineage>
</organism>
<dbReference type="SUPFAM" id="SSF47598">
    <property type="entry name" value="Ribbon-helix-helix"/>
    <property type="match status" value="1"/>
</dbReference>
<dbReference type="CDD" id="cd21631">
    <property type="entry name" value="RHH_CopG_NikR-like"/>
    <property type="match status" value="1"/>
</dbReference>
<accession>A0A8J3Z676</accession>
<evidence type="ECO:0000313" key="3">
    <source>
        <dbReference type="Proteomes" id="UP000612585"/>
    </source>
</evidence>
<sequence length="203" mass="21665">MTRDSAGAKPAPSWCHSEPRWLVCGTTVCHIGAMDLTPFVASLGRELLTAVETGGDDGTAVVERLTVSMESAIRLALLEALSAAADEITRDLAPGSVQVRLRGRDPEFLVAVPQVEQPREDVPEPADDPATTFDDGATARINVRLPEQLKAAVEEAAGREGRSVNAWLVRAASTALRSTNPAPGRDPDRHTKPGAQHFTGWAR</sequence>
<dbReference type="AlphaFoldDB" id="A0A8J3Z676"/>
<dbReference type="InterPro" id="IPR010985">
    <property type="entry name" value="Ribbon_hlx_hlx"/>
</dbReference>
<name>A0A8J3Z676_9ACTN</name>
<gene>
    <name evidence="2" type="ORF">Vau01_035170</name>
</gene>
<dbReference type="Gene3D" id="1.10.1220.10">
    <property type="entry name" value="Met repressor-like"/>
    <property type="match status" value="1"/>
</dbReference>
<keyword evidence="3" id="KW-1185">Reference proteome</keyword>
<feature type="region of interest" description="Disordered" evidence="1">
    <location>
        <begin position="174"/>
        <end position="203"/>
    </location>
</feature>
<comment type="caution">
    <text evidence="2">The sequence shown here is derived from an EMBL/GenBank/DDBJ whole genome shotgun (WGS) entry which is preliminary data.</text>
</comment>
<proteinExistence type="predicted"/>
<reference evidence="2" key="1">
    <citation type="submission" date="2021-01" db="EMBL/GenBank/DDBJ databases">
        <title>Whole genome shotgun sequence of Virgisporangium aurantiacum NBRC 16421.</title>
        <authorList>
            <person name="Komaki H."/>
            <person name="Tamura T."/>
        </authorList>
    </citation>
    <scope>NUCLEOTIDE SEQUENCE</scope>
    <source>
        <strain evidence="2">NBRC 16421</strain>
    </source>
</reference>